<dbReference type="SUPFAM" id="SSF102405">
    <property type="entry name" value="MCP/YpsA-like"/>
    <property type="match status" value="1"/>
</dbReference>
<name>A0A917KCM2_9BACL</name>
<accession>A0A917KCM2</accession>
<dbReference type="AlphaFoldDB" id="A0A917KCM2"/>
<sequence length="187" mass="19675">MIRIGVIGQSGEVSAAVWAMAEALGQEIARQGCVLLTGGTNGVMEAVSRGAKAAGGLVVGILPGDDPGMANPYIDIPITTGFGFDYRSLVLVHSSDVVIMVAGGNGTLGELSAAYLNRRPVIVLEPSGGWAARIKQVVYDGRYLDTRRTVALDFVQTAEEAVQRAMALARQARCAWPSEQAKWKADG</sequence>
<dbReference type="Proteomes" id="UP000637695">
    <property type="component" value="Unassembled WGS sequence"/>
</dbReference>
<proteinExistence type="predicted"/>
<dbReference type="PANTHER" id="PTHR43393:SF3">
    <property type="entry name" value="LYSINE DECARBOXYLASE-LIKE PROTEIN"/>
    <property type="match status" value="1"/>
</dbReference>
<protein>
    <recommendedName>
        <fullName evidence="3">TIGR00725 family protein</fullName>
    </recommendedName>
</protein>
<dbReference type="Gene3D" id="3.40.50.450">
    <property type="match status" value="1"/>
</dbReference>
<evidence type="ECO:0000313" key="2">
    <source>
        <dbReference type="Proteomes" id="UP000637695"/>
    </source>
</evidence>
<evidence type="ECO:0000313" key="1">
    <source>
        <dbReference type="EMBL" id="GGJ09176.1"/>
    </source>
</evidence>
<dbReference type="InterPro" id="IPR041164">
    <property type="entry name" value="LDcluster4"/>
</dbReference>
<dbReference type="PANTHER" id="PTHR43393">
    <property type="entry name" value="CYTOKININ RIBOSIDE 5'-MONOPHOSPHATE PHOSPHORIBOHYDROLASE"/>
    <property type="match status" value="1"/>
</dbReference>
<dbReference type="InterPro" id="IPR052341">
    <property type="entry name" value="LOG_family_nucleotidases"/>
</dbReference>
<dbReference type="InterPro" id="IPR005268">
    <property type="entry name" value="CHP00725"/>
</dbReference>
<dbReference type="Pfam" id="PF18306">
    <property type="entry name" value="LDcluster4"/>
    <property type="match status" value="1"/>
</dbReference>
<gene>
    <name evidence="1" type="ORF">GCM10010885_17800</name>
</gene>
<reference evidence="1" key="1">
    <citation type="journal article" date="2014" name="Int. J. Syst. Evol. Microbiol.">
        <title>Complete genome sequence of Corynebacterium casei LMG S-19264T (=DSM 44701T), isolated from a smear-ripened cheese.</title>
        <authorList>
            <consortium name="US DOE Joint Genome Institute (JGI-PGF)"/>
            <person name="Walter F."/>
            <person name="Albersmeier A."/>
            <person name="Kalinowski J."/>
            <person name="Ruckert C."/>
        </authorList>
    </citation>
    <scope>NUCLEOTIDE SEQUENCE</scope>
    <source>
        <strain evidence="1">JCM 18487</strain>
    </source>
</reference>
<dbReference type="GO" id="GO:0005829">
    <property type="term" value="C:cytosol"/>
    <property type="evidence" value="ECO:0007669"/>
    <property type="project" value="TreeGrafter"/>
</dbReference>
<comment type="caution">
    <text evidence="1">The sequence shown here is derived from an EMBL/GenBank/DDBJ whole genome shotgun (WGS) entry which is preliminary data.</text>
</comment>
<organism evidence="1 2">
    <name type="scientific">Alicyclobacillus cellulosilyticus</name>
    <dbReference type="NCBI Taxonomy" id="1003997"/>
    <lineage>
        <taxon>Bacteria</taxon>
        <taxon>Bacillati</taxon>
        <taxon>Bacillota</taxon>
        <taxon>Bacilli</taxon>
        <taxon>Bacillales</taxon>
        <taxon>Alicyclobacillaceae</taxon>
        <taxon>Alicyclobacillus</taxon>
    </lineage>
</organism>
<dbReference type="NCBIfam" id="TIGR00725">
    <property type="entry name" value="TIGR00725 family protein"/>
    <property type="match status" value="1"/>
</dbReference>
<evidence type="ECO:0008006" key="3">
    <source>
        <dbReference type="Google" id="ProtNLM"/>
    </source>
</evidence>
<dbReference type="EMBL" id="BMOY01000028">
    <property type="protein sequence ID" value="GGJ09176.1"/>
    <property type="molecule type" value="Genomic_DNA"/>
</dbReference>
<keyword evidence="2" id="KW-1185">Reference proteome</keyword>
<reference evidence="1" key="2">
    <citation type="submission" date="2020-09" db="EMBL/GenBank/DDBJ databases">
        <authorList>
            <person name="Sun Q."/>
            <person name="Ohkuma M."/>
        </authorList>
    </citation>
    <scope>NUCLEOTIDE SEQUENCE</scope>
    <source>
        <strain evidence="1">JCM 18487</strain>
    </source>
</reference>